<dbReference type="GO" id="GO:0051301">
    <property type="term" value="P:cell division"/>
    <property type="evidence" value="ECO:0007669"/>
    <property type="project" value="InterPro"/>
</dbReference>
<evidence type="ECO:0000313" key="6">
    <source>
        <dbReference type="EMBL" id="CAJ0591675.1"/>
    </source>
</evidence>
<sequence length="257" mass="29360">MVEHIMLPLKEEHLAPILDRRDQVVDAVQSILPHAKIEKGTRTLNEKLKQLQQLMNECSIIKAELDQMPPLEQAYTGIGDVLRKENLTVEYPTPSNAENSAKSTCPESDNVTPVSTVSEQPNPTTAAPEVTEADRIRILKPISAQEFEDIPKYMKGRMTCAELNEIVSKLDEFLSQKRRLLNAPFKKLPMKDKDQVSKWKEQETASLSGKLFCQEVDVKPMMNDRSRALFRTAAPCLRHVHRIREVREKGRVYLLPY</sequence>
<evidence type="ECO:0000256" key="1">
    <source>
        <dbReference type="ARBA" id="ARBA00006836"/>
    </source>
</evidence>
<evidence type="ECO:0000256" key="3">
    <source>
        <dbReference type="ARBA" id="ARBA00047202"/>
    </source>
</evidence>
<organism evidence="6 7">
    <name type="scientific">Cylicocyclus nassatus</name>
    <name type="common">Nematode worm</name>
    <dbReference type="NCBI Taxonomy" id="53992"/>
    <lineage>
        <taxon>Eukaryota</taxon>
        <taxon>Metazoa</taxon>
        <taxon>Ecdysozoa</taxon>
        <taxon>Nematoda</taxon>
        <taxon>Chromadorea</taxon>
        <taxon>Rhabditida</taxon>
        <taxon>Rhabditina</taxon>
        <taxon>Rhabditomorpha</taxon>
        <taxon>Strongyloidea</taxon>
        <taxon>Strongylidae</taxon>
        <taxon>Cylicocyclus</taxon>
    </lineage>
</organism>
<dbReference type="PANTHER" id="PTHR28573:SF1">
    <property type="entry name" value="SPINDLE AND KINETOCHORE-ASSOCIATED PROTEIN 1"/>
    <property type="match status" value="1"/>
</dbReference>
<dbReference type="InterPro" id="IPR042031">
    <property type="entry name" value="SKA1_MBD_sf"/>
</dbReference>
<proteinExistence type="inferred from homology"/>
<dbReference type="Pfam" id="PF07160">
    <property type="entry name" value="SKA1"/>
    <property type="match status" value="1"/>
</dbReference>
<dbReference type="EMBL" id="CATQJL010000001">
    <property type="protein sequence ID" value="CAJ0591675.1"/>
    <property type="molecule type" value="Genomic_DNA"/>
</dbReference>
<comment type="similarity">
    <text evidence="1">Belongs to the SKA1 family.</text>
</comment>
<evidence type="ECO:0000256" key="2">
    <source>
        <dbReference type="ARBA" id="ARBA00047182"/>
    </source>
</evidence>
<feature type="region of interest" description="Disordered" evidence="5">
    <location>
        <begin position="91"/>
        <end position="129"/>
    </location>
</feature>
<dbReference type="SUPFAM" id="SSF46579">
    <property type="entry name" value="Prefoldin"/>
    <property type="match status" value="1"/>
</dbReference>
<comment type="caution">
    <text evidence="6">The sequence shown here is derived from an EMBL/GenBank/DDBJ whole genome shotgun (WGS) entry which is preliminary data.</text>
</comment>
<dbReference type="GO" id="GO:0000278">
    <property type="term" value="P:mitotic cell cycle"/>
    <property type="evidence" value="ECO:0007669"/>
    <property type="project" value="TreeGrafter"/>
</dbReference>
<accession>A0AA36DRK0</accession>
<evidence type="ECO:0000256" key="5">
    <source>
        <dbReference type="SAM" id="MobiDB-lite"/>
    </source>
</evidence>
<feature type="coiled-coil region" evidence="4">
    <location>
        <begin position="37"/>
        <end position="64"/>
    </location>
</feature>
<feature type="compositionally biased region" description="Polar residues" evidence="5">
    <location>
        <begin position="93"/>
        <end position="125"/>
    </location>
</feature>
<evidence type="ECO:0000256" key="4">
    <source>
        <dbReference type="SAM" id="Coils"/>
    </source>
</evidence>
<evidence type="ECO:0000313" key="7">
    <source>
        <dbReference type="Proteomes" id="UP001176961"/>
    </source>
</evidence>
<dbReference type="GO" id="GO:0031110">
    <property type="term" value="P:regulation of microtubule polymerization or depolymerization"/>
    <property type="evidence" value="ECO:0007669"/>
    <property type="project" value="TreeGrafter"/>
</dbReference>
<dbReference type="GO" id="GO:0008017">
    <property type="term" value="F:microtubule binding"/>
    <property type="evidence" value="ECO:0007669"/>
    <property type="project" value="InterPro"/>
</dbReference>
<reference evidence="6" key="1">
    <citation type="submission" date="2023-07" db="EMBL/GenBank/DDBJ databases">
        <authorList>
            <consortium name="CYATHOMIX"/>
        </authorList>
    </citation>
    <scope>NUCLEOTIDE SEQUENCE</scope>
    <source>
        <strain evidence="6">N/A</strain>
    </source>
</reference>
<keyword evidence="7" id="KW-1185">Reference proteome</keyword>
<dbReference type="Proteomes" id="UP001176961">
    <property type="component" value="Unassembled WGS sequence"/>
</dbReference>
<dbReference type="PANTHER" id="PTHR28573">
    <property type="entry name" value="SPINDLE AND KINETOCHORE-ASSOCIATED PROTEIN 1"/>
    <property type="match status" value="1"/>
</dbReference>
<protein>
    <recommendedName>
        <fullName evidence="2">SKA complex subunit 1</fullName>
    </recommendedName>
    <alternativeName>
        <fullName evidence="3">Spindle and kinetochore-associated protein 1</fullName>
    </alternativeName>
</protein>
<keyword evidence="4" id="KW-0175">Coiled coil</keyword>
<dbReference type="GO" id="GO:0072686">
    <property type="term" value="C:mitotic spindle"/>
    <property type="evidence" value="ECO:0007669"/>
    <property type="project" value="TreeGrafter"/>
</dbReference>
<dbReference type="InterPro" id="IPR009829">
    <property type="entry name" value="SKA1"/>
</dbReference>
<dbReference type="GO" id="GO:0000940">
    <property type="term" value="C:outer kinetochore"/>
    <property type="evidence" value="ECO:0007669"/>
    <property type="project" value="TreeGrafter"/>
</dbReference>
<dbReference type="GO" id="GO:0007059">
    <property type="term" value="P:chromosome segregation"/>
    <property type="evidence" value="ECO:0007669"/>
    <property type="project" value="InterPro"/>
</dbReference>
<name>A0AA36DRK0_CYLNA</name>
<dbReference type="AlphaFoldDB" id="A0AA36DRK0"/>
<dbReference type="Gene3D" id="1.10.10.1890">
    <property type="entry name" value="Ska1 microtubule binding domain-like"/>
    <property type="match status" value="1"/>
</dbReference>
<gene>
    <name evidence="6" type="ORF">CYNAS_LOCUS3658</name>
</gene>
<dbReference type="GO" id="GO:0005876">
    <property type="term" value="C:spindle microtubule"/>
    <property type="evidence" value="ECO:0007669"/>
    <property type="project" value="TreeGrafter"/>
</dbReference>